<dbReference type="AlphaFoldDB" id="A0AAE0ZUZ3"/>
<gene>
    <name evidence="1" type="ORF">RRG08_048316</name>
</gene>
<evidence type="ECO:0000313" key="1">
    <source>
        <dbReference type="EMBL" id="KAK3775107.1"/>
    </source>
</evidence>
<accession>A0AAE0ZUZ3</accession>
<sequence length="84" mass="9689">MIPAVPLYPKSIFSSYEFTRFLSVALLFATVLKSTNGLISFKYGAETQWVERNYGRSDDLRWADKAYSFLQSLDCSYFSFTMLS</sequence>
<feature type="non-terminal residue" evidence="1">
    <location>
        <position position="84"/>
    </location>
</feature>
<comment type="caution">
    <text evidence="1">The sequence shown here is derived from an EMBL/GenBank/DDBJ whole genome shotgun (WGS) entry which is preliminary data.</text>
</comment>
<proteinExistence type="predicted"/>
<reference evidence="1" key="1">
    <citation type="journal article" date="2023" name="G3 (Bethesda)">
        <title>A reference genome for the long-term kleptoplast-retaining sea slug Elysia crispata morphotype clarki.</title>
        <authorList>
            <person name="Eastman K.E."/>
            <person name="Pendleton A.L."/>
            <person name="Shaikh M.A."/>
            <person name="Suttiyut T."/>
            <person name="Ogas R."/>
            <person name="Tomko P."/>
            <person name="Gavelis G."/>
            <person name="Widhalm J.R."/>
            <person name="Wisecaver J.H."/>
        </authorList>
    </citation>
    <scope>NUCLEOTIDE SEQUENCE</scope>
    <source>
        <strain evidence="1">ECLA1</strain>
    </source>
</reference>
<evidence type="ECO:0000313" key="2">
    <source>
        <dbReference type="Proteomes" id="UP001283361"/>
    </source>
</evidence>
<protein>
    <submittedName>
        <fullName evidence="1">Uncharacterized protein</fullName>
    </submittedName>
</protein>
<dbReference type="Proteomes" id="UP001283361">
    <property type="component" value="Unassembled WGS sequence"/>
</dbReference>
<name>A0AAE0ZUZ3_9GAST</name>
<organism evidence="1 2">
    <name type="scientific">Elysia crispata</name>
    <name type="common">lettuce slug</name>
    <dbReference type="NCBI Taxonomy" id="231223"/>
    <lineage>
        <taxon>Eukaryota</taxon>
        <taxon>Metazoa</taxon>
        <taxon>Spiralia</taxon>
        <taxon>Lophotrochozoa</taxon>
        <taxon>Mollusca</taxon>
        <taxon>Gastropoda</taxon>
        <taxon>Heterobranchia</taxon>
        <taxon>Euthyneura</taxon>
        <taxon>Panpulmonata</taxon>
        <taxon>Sacoglossa</taxon>
        <taxon>Placobranchoidea</taxon>
        <taxon>Plakobranchidae</taxon>
        <taxon>Elysia</taxon>
    </lineage>
</organism>
<keyword evidence="2" id="KW-1185">Reference proteome</keyword>
<dbReference type="EMBL" id="JAWDGP010003357">
    <property type="protein sequence ID" value="KAK3775107.1"/>
    <property type="molecule type" value="Genomic_DNA"/>
</dbReference>